<feature type="transmembrane region" description="Helical" evidence="5">
    <location>
        <begin position="115"/>
        <end position="134"/>
    </location>
</feature>
<proteinExistence type="predicted"/>
<protein>
    <submittedName>
        <fullName evidence="6">Prenyltransferase</fullName>
    </submittedName>
</protein>
<evidence type="ECO:0000256" key="1">
    <source>
        <dbReference type="ARBA" id="ARBA00004141"/>
    </source>
</evidence>
<evidence type="ECO:0000256" key="2">
    <source>
        <dbReference type="ARBA" id="ARBA00022692"/>
    </source>
</evidence>
<dbReference type="Proteomes" id="UP000028939">
    <property type="component" value="Chromosome"/>
</dbReference>
<dbReference type="NCBIfam" id="NF009608">
    <property type="entry name" value="PRK13105.1"/>
    <property type="match status" value="1"/>
</dbReference>
<dbReference type="InterPro" id="IPR050475">
    <property type="entry name" value="Prenyltransferase_related"/>
</dbReference>
<gene>
    <name evidence="6" type="primary">ubiA</name>
    <name evidence="6" type="ORF">CUREI_00105</name>
</gene>
<evidence type="ECO:0000256" key="4">
    <source>
        <dbReference type="ARBA" id="ARBA00023136"/>
    </source>
</evidence>
<dbReference type="PANTHER" id="PTHR42723">
    <property type="entry name" value="CHLOROPHYLL SYNTHASE"/>
    <property type="match status" value="1"/>
</dbReference>
<dbReference type="Gene3D" id="1.10.357.140">
    <property type="entry name" value="UbiA prenyltransferase"/>
    <property type="match status" value="1"/>
</dbReference>
<reference evidence="6 7" key="1">
    <citation type="submission" date="2014-08" db="EMBL/GenBank/DDBJ databases">
        <title>Complete genome sequence of Corynebacterium ureicelerivorans DSM 45051, a lipophilic and urea-splitting isolate from a blood culture of a septicaemia patient.</title>
        <authorList>
            <person name="Tippelt A."/>
            <person name="Albersmeier A."/>
            <person name="Brinkrolf K."/>
            <person name="Ruckert C."/>
            <person name="Tauch A."/>
        </authorList>
    </citation>
    <scope>NUCLEOTIDE SEQUENCE [LARGE SCALE GENOMIC DNA]</scope>
    <source>
        <strain evidence="6 7">IMMIB RIV-2301</strain>
    </source>
</reference>
<dbReference type="CDD" id="cd13966">
    <property type="entry name" value="PT_UbiA_4"/>
    <property type="match status" value="1"/>
</dbReference>
<keyword evidence="7" id="KW-1185">Reference proteome</keyword>
<accession>A0A077HMR2</accession>
<keyword evidence="2 5" id="KW-0812">Transmembrane</keyword>
<dbReference type="STRING" id="401472.CUREI_00105"/>
<keyword evidence="3 5" id="KW-1133">Transmembrane helix</keyword>
<feature type="transmembrane region" description="Helical" evidence="5">
    <location>
        <begin position="12"/>
        <end position="32"/>
    </location>
</feature>
<evidence type="ECO:0000313" key="7">
    <source>
        <dbReference type="Proteomes" id="UP000028939"/>
    </source>
</evidence>
<comment type="subcellular location">
    <subcellularLocation>
        <location evidence="1">Membrane</location>
        <topology evidence="1">Multi-pass membrane protein</topology>
    </subcellularLocation>
</comment>
<dbReference type="HOGENOM" id="CLU_058976_1_0_11"/>
<organism evidence="6 7">
    <name type="scientific">Corynebacterium ureicelerivorans</name>
    <dbReference type="NCBI Taxonomy" id="401472"/>
    <lineage>
        <taxon>Bacteria</taxon>
        <taxon>Bacillati</taxon>
        <taxon>Actinomycetota</taxon>
        <taxon>Actinomycetes</taxon>
        <taxon>Mycobacteriales</taxon>
        <taxon>Corynebacteriaceae</taxon>
        <taxon>Corynebacterium</taxon>
    </lineage>
</organism>
<dbReference type="Pfam" id="PF01040">
    <property type="entry name" value="UbiA"/>
    <property type="match status" value="1"/>
</dbReference>
<feature type="transmembrane region" description="Helical" evidence="5">
    <location>
        <begin position="154"/>
        <end position="178"/>
    </location>
</feature>
<dbReference type="InterPro" id="IPR044878">
    <property type="entry name" value="UbiA_sf"/>
</dbReference>
<keyword evidence="4 5" id="KW-0472">Membrane</keyword>
<feature type="transmembrane region" description="Helical" evidence="5">
    <location>
        <begin position="217"/>
        <end position="245"/>
    </location>
</feature>
<dbReference type="InterPro" id="IPR000537">
    <property type="entry name" value="UbiA_prenyltransferase"/>
</dbReference>
<dbReference type="EMBL" id="CP009215">
    <property type="protein sequence ID" value="AIL95942.1"/>
    <property type="molecule type" value="Genomic_DNA"/>
</dbReference>
<evidence type="ECO:0000256" key="5">
    <source>
        <dbReference type="SAM" id="Phobius"/>
    </source>
</evidence>
<feature type="transmembrane region" description="Helical" evidence="5">
    <location>
        <begin position="265"/>
        <end position="288"/>
    </location>
</feature>
<dbReference type="AlphaFoldDB" id="A0A077HMR2"/>
<feature type="transmembrane region" description="Helical" evidence="5">
    <location>
        <begin position="39"/>
        <end position="59"/>
    </location>
</feature>
<keyword evidence="6" id="KW-0808">Transferase</keyword>
<dbReference type="KEGG" id="cuv:CUREI_00105"/>
<sequence length="289" mass="30306">MEEELMLSGILAASRPLSWVNTAVPFALTYLLAQGEVTVELVVGFIFFLVPYNIAMYGINDVFDYESDIVNPRKGGVEGAVLPKTMHRPLLVASAVTVIPFALYLFAVGTWASGATLALALFAVVAYSAPPLRFKEVPVLDSATSSAHFTLPAVVGALIGGGSIGGNLGVALVAFFLWGMASHALGAVQDVQSDRAGGLHSVATELGARATTRAAGIFYLAAAVLCFVLPSPGWAVGLLGVGYVANTLRFWNVTDETSAAVNRAWKVFLWLNYLTGAVVTIAVLASVVL</sequence>
<feature type="transmembrane region" description="Helical" evidence="5">
    <location>
        <begin position="90"/>
        <end position="108"/>
    </location>
</feature>
<evidence type="ECO:0000313" key="6">
    <source>
        <dbReference type="EMBL" id="AIL95942.1"/>
    </source>
</evidence>
<dbReference type="PANTHER" id="PTHR42723:SF1">
    <property type="entry name" value="CHLOROPHYLL SYNTHASE, CHLOROPLASTIC"/>
    <property type="match status" value="1"/>
</dbReference>
<name>A0A077HMR2_9CORY</name>
<dbReference type="GO" id="GO:0016020">
    <property type="term" value="C:membrane"/>
    <property type="evidence" value="ECO:0007669"/>
    <property type="project" value="UniProtKB-SubCell"/>
</dbReference>
<evidence type="ECO:0000256" key="3">
    <source>
        <dbReference type="ARBA" id="ARBA00022989"/>
    </source>
</evidence>
<dbReference type="Gene3D" id="1.20.120.1780">
    <property type="entry name" value="UbiA prenyltransferase"/>
    <property type="match status" value="1"/>
</dbReference>
<dbReference type="GO" id="GO:0016765">
    <property type="term" value="F:transferase activity, transferring alkyl or aryl (other than methyl) groups"/>
    <property type="evidence" value="ECO:0007669"/>
    <property type="project" value="InterPro"/>
</dbReference>